<dbReference type="Proteomes" id="UP000501379">
    <property type="component" value="Chromosome"/>
</dbReference>
<dbReference type="EMBL" id="CP053697">
    <property type="protein sequence ID" value="QKE62695.1"/>
    <property type="molecule type" value="Genomic_DNA"/>
</dbReference>
<sequence>MSLTTLALAGTLGSLLVLILLQQSIARRQTRQRQQALQQALVHSLELLQRLQKHRGLGGQNSSDARNQCRNLALELDGLWRSLPGAAGELAELQPAWRALQQQAGDFDGHCRLIERLLTLIQLFELRLSGPPHSDLGIARSCRELEELARLRGLAVRGASAERCPLPLQVQLRYLSLRLQSRASRNTALARALESLRRQLIDPPRVAIAPAECFSLLTPLIDEQLGQLRQRLA</sequence>
<gene>
    <name evidence="1" type="ORF">HNE05_04755</name>
</gene>
<protein>
    <submittedName>
        <fullName evidence="1">Uncharacterized protein</fullName>
    </submittedName>
</protein>
<evidence type="ECO:0000313" key="2">
    <source>
        <dbReference type="Proteomes" id="UP000501379"/>
    </source>
</evidence>
<reference evidence="1" key="1">
    <citation type="submission" date="2020-07" db="EMBL/GenBank/DDBJ databases">
        <title>Nitrate ammonifying Pseudomonas campi sp. nov. isolated from German agricultural grassland.</title>
        <authorList>
            <person name="Timsy T."/>
            <person name="Ulrich A."/>
            <person name="Spanner T."/>
            <person name="Foesel B."/>
            <person name="Kolb S."/>
            <person name="Horn M.A."/>
            <person name="Behrendt U."/>
        </authorList>
    </citation>
    <scope>NUCLEOTIDE SEQUENCE</scope>
    <source>
        <strain evidence="1">S1-A32-2</strain>
    </source>
</reference>
<accession>A0A6M8FZZ1</accession>
<evidence type="ECO:0000313" key="1">
    <source>
        <dbReference type="EMBL" id="QKE62695.1"/>
    </source>
</evidence>
<name>A0A6M8FZZ1_9GAMM</name>
<dbReference type="AlphaFoldDB" id="A0A6M8FZZ1"/>
<dbReference type="KEGG" id="pcam:HNE05_04755"/>
<keyword evidence="2" id="KW-1185">Reference proteome</keyword>
<dbReference type="RefSeq" id="WP_173204896.1">
    <property type="nucleotide sequence ID" value="NZ_CP053697.2"/>
</dbReference>
<proteinExistence type="predicted"/>
<organism evidence="1 2">
    <name type="scientific">Aquipseudomonas campi</name>
    <dbReference type="NCBI Taxonomy" id="2731681"/>
    <lineage>
        <taxon>Bacteria</taxon>
        <taxon>Pseudomonadati</taxon>
        <taxon>Pseudomonadota</taxon>
        <taxon>Gammaproteobacteria</taxon>
        <taxon>Pseudomonadales</taxon>
        <taxon>Pseudomonadaceae</taxon>
        <taxon>Aquipseudomonas</taxon>
    </lineage>
</organism>